<evidence type="ECO:0000259" key="3">
    <source>
        <dbReference type="Pfam" id="PF13283"/>
    </source>
</evidence>
<dbReference type="SUPFAM" id="SSF81901">
    <property type="entry name" value="HCP-like"/>
    <property type="match status" value="1"/>
</dbReference>
<feature type="signal peptide" evidence="2">
    <location>
        <begin position="1"/>
        <end position="23"/>
    </location>
</feature>
<feature type="repeat" description="TPR" evidence="1">
    <location>
        <begin position="512"/>
        <end position="545"/>
    </location>
</feature>
<dbReference type="RefSeq" id="WP_179980312.1">
    <property type="nucleotide sequence ID" value="NZ_LT608333.1"/>
</dbReference>
<dbReference type="PROSITE" id="PS50005">
    <property type="entry name" value="TPR"/>
    <property type="match status" value="2"/>
</dbReference>
<dbReference type="InterPro" id="IPR011990">
    <property type="entry name" value="TPR-like_helical_dom_sf"/>
</dbReference>
<name>A0A212L533_9BACT</name>
<reference evidence="4" key="1">
    <citation type="submission" date="2016-08" db="EMBL/GenBank/DDBJ databases">
        <authorList>
            <person name="Seilhamer J.J."/>
        </authorList>
    </citation>
    <scope>NUCLEOTIDE SEQUENCE</scope>
    <source>
        <strain evidence="4">86-1</strain>
    </source>
</reference>
<protein>
    <submittedName>
        <fullName evidence="4">Tetratricopeptide TPR_2 repeat protein</fullName>
    </submittedName>
</protein>
<evidence type="ECO:0000313" key="4">
    <source>
        <dbReference type="EMBL" id="SCM72651.1"/>
    </source>
</evidence>
<dbReference type="SUPFAM" id="SSF48452">
    <property type="entry name" value="TPR-like"/>
    <property type="match status" value="2"/>
</dbReference>
<sequence length="990" mass="109212">MKTYFFLTPLLMAFSLHPICAMAEHTPRTDGAPAVGKSWVDDRLAHFKGYPHLDMAYRKLKEGKTDEAAAEFRQYFDIIPSDHKARADFMNLLYQMGRYNEALALLDSQPGTQTSHALQMSRGMILMKLGDDANALAAFENALAAAQSNQEKIAALRSLVLVSKQIGLEEKTAEYLAQARSLAPEDESLLREQAILAGLEGNHSEAVRLGRLLAKLQPTPENTTILANSLFLSAQYQEAARLYAELSVQDPQMLYKAGLSLASAHLDKQAADTLEAFLRTNDNTTLKAETLLALGNIYSNQGDAAQGYRAFREASALMSGLASALPRAAQAQLALGLGLSAMAIGKPAEAVEPLHQALELLDSPREKVKTLMSLAQAHTAAGETAKAAATWRLAADSPGALRDDMAVSEENLGYALTALGDYAGAERAFHRALAITGPNWRVTLAEAQAEFKAGLYEKALEDFALAVNLHSTPGTRLSLGRTYEKLGKPGLALASYKQAEKSVSGMPPREQREFYLSLGFLYAGEASYAEAAEAFRKAQALGYDAETAVRLGRVERLAGQGEAARQTLEMAPPWALSESTRLLRLSELAFIAEADQRYEDAATLLEESLVMKKDADLFFRQGNLLRKLHRNPDAIAAYRKSLAMGDSPERQAALGYALSESGQYAEAAQSFEAALNADNDYLFLREDLGYAYMHEARNDRAVASFKRAIDDAQMQRPDNEAEQIEMDKKIHRLRQEVTKLQTNVSATAYLSYIPDQAGSSKWTGGDTSHTIRSGGGAELAWIPPFFGLRDDRILQVIGRVSANLNENNSFSFDEDTWQGAVGLRYKPFKSQNFNLGAERLFHIGDKAEDNWLLRAMYSWADGYDLKPGTPYWNYSFFFGEYDYYASEDVRSAIYGEVRQGMTFNVNDKLLVTPHIVADTRITEPDRDQTSLVEFGAGVSLRFLFPAFEYEVSRSSMEILLQYKGGTLFHAEGHNKNNTINSLFLTTSITY</sequence>
<feature type="repeat" description="TPR" evidence="1">
    <location>
        <begin position="648"/>
        <end position="681"/>
    </location>
</feature>
<dbReference type="Pfam" id="PF13181">
    <property type="entry name" value="TPR_8"/>
    <property type="match status" value="1"/>
</dbReference>
<dbReference type="AlphaFoldDB" id="A0A212L533"/>
<dbReference type="EMBL" id="FMJC01000002">
    <property type="protein sequence ID" value="SCM72651.1"/>
    <property type="molecule type" value="Genomic_DNA"/>
</dbReference>
<gene>
    <name evidence="4" type="ORF">KL86DES1_20755</name>
</gene>
<dbReference type="PANTHER" id="PTHR12558">
    <property type="entry name" value="CELL DIVISION CYCLE 16,23,27"/>
    <property type="match status" value="1"/>
</dbReference>
<evidence type="ECO:0000256" key="2">
    <source>
        <dbReference type="SAM" id="SignalP"/>
    </source>
</evidence>
<proteinExistence type="predicted"/>
<dbReference type="InterPro" id="IPR019734">
    <property type="entry name" value="TPR_rpt"/>
</dbReference>
<dbReference type="SMART" id="SM00028">
    <property type="entry name" value="TPR"/>
    <property type="match status" value="9"/>
</dbReference>
<evidence type="ECO:0000256" key="1">
    <source>
        <dbReference type="PROSITE-ProRule" id="PRU00339"/>
    </source>
</evidence>
<organism evidence="4">
    <name type="scientific">uncultured Desulfovibrio sp</name>
    <dbReference type="NCBI Taxonomy" id="167968"/>
    <lineage>
        <taxon>Bacteria</taxon>
        <taxon>Pseudomonadati</taxon>
        <taxon>Thermodesulfobacteriota</taxon>
        <taxon>Desulfovibrionia</taxon>
        <taxon>Desulfovibrionales</taxon>
        <taxon>Desulfovibrionaceae</taxon>
        <taxon>Desulfovibrio</taxon>
        <taxon>environmental samples</taxon>
    </lineage>
</organism>
<keyword evidence="1" id="KW-0802">TPR repeat</keyword>
<accession>A0A212L533</accession>
<feature type="chain" id="PRO_5013324408" evidence="2">
    <location>
        <begin position="24"/>
        <end position="990"/>
    </location>
</feature>
<dbReference type="InterPro" id="IPR025137">
    <property type="entry name" value="NfrA_C"/>
</dbReference>
<dbReference type="Gene3D" id="1.25.40.10">
    <property type="entry name" value="Tetratricopeptide repeat domain"/>
    <property type="match status" value="6"/>
</dbReference>
<dbReference type="PANTHER" id="PTHR12558:SF13">
    <property type="entry name" value="CELL DIVISION CYCLE PROTEIN 27 HOMOLOG"/>
    <property type="match status" value="1"/>
</dbReference>
<dbReference type="Pfam" id="PF13432">
    <property type="entry name" value="TPR_16"/>
    <property type="match status" value="5"/>
</dbReference>
<keyword evidence="2" id="KW-0732">Signal</keyword>
<dbReference type="Pfam" id="PF14559">
    <property type="entry name" value="TPR_19"/>
    <property type="match status" value="1"/>
</dbReference>
<feature type="domain" description="Bacteriophage N4 adsorption protein A C-terminal" evidence="3">
    <location>
        <begin position="814"/>
        <end position="964"/>
    </location>
</feature>
<dbReference type="Pfam" id="PF13283">
    <property type="entry name" value="NfrA_C"/>
    <property type="match status" value="1"/>
</dbReference>